<gene>
    <name evidence="8" type="primary">dapF</name>
    <name evidence="10" type="ORF">QOZ95_000340</name>
</gene>
<keyword evidence="5 8" id="KW-0457">Lysine biosynthesis</keyword>
<comment type="caution">
    <text evidence="8">Lacks conserved residue(s) required for the propagation of feature annotation.</text>
</comment>
<evidence type="ECO:0000256" key="7">
    <source>
        <dbReference type="ARBA" id="ARBA00051712"/>
    </source>
</evidence>
<comment type="catalytic activity">
    <reaction evidence="7 8">
        <text>(2S,6S)-2,6-diaminopimelate = meso-2,6-diaminopimelate</text>
        <dbReference type="Rhea" id="RHEA:15393"/>
        <dbReference type="ChEBI" id="CHEBI:57609"/>
        <dbReference type="ChEBI" id="CHEBI:57791"/>
        <dbReference type="EC" id="5.1.1.7"/>
    </reaction>
</comment>
<feature type="active site" description="Proton acceptor" evidence="8">
    <location>
        <position position="221"/>
    </location>
</feature>
<dbReference type="InterPro" id="IPR018510">
    <property type="entry name" value="DAP_epimerase_AS"/>
</dbReference>
<keyword evidence="6 8" id="KW-0413">Isomerase</keyword>
<dbReference type="EC" id="5.1.1.7" evidence="3 8"/>
<keyword evidence="4 8" id="KW-0028">Amino-acid biosynthesis</keyword>
<dbReference type="GO" id="GO:0008837">
    <property type="term" value="F:diaminopimelate epimerase activity"/>
    <property type="evidence" value="ECO:0007669"/>
    <property type="project" value="UniProtKB-EC"/>
</dbReference>
<dbReference type="EMBL" id="JAUSWA010000001">
    <property type="protein sequence ID" value="MDQ0492193.1"/>
    <property type="molecule type" value="Genomic_DNA"/>
</dbReference>
<evidence type="ECO:0000256" key="9">
    <source>
        <dbReference type="PROSITE-ProRule" id="PRU10125"/>
    </source>
</evidence>
<feature type="binding site" evidence="8">
    <location>
        <position position="194"/>
    </location>
    <ligand>
        <name>substrate</name>
    </ligand>
</feature>
<feature type="active site" description="Proton donor" evidence="8">
    <location>
        <position position="71"/>
    </location>
</feature>
<proteinExistence type="inferred from homology"/>
<feature type="binding site" evidence="8">
    <location>
        <begin position="72"/>
        <end position="73"/>
    </location>
    <ligand>
        <name>substrate</name>
    </ligand>
</feature>
<evidence type="ECO:0000256" key="1">
    <source>
        <dbReference type="ARBA" id="ARBA00005196"/>
    </source>
</evidence>
<comment type="pathway">
    <text evidence="1 8">Amino-acid biosynthesis; L-lysine biosynthesis via DAP pathway; DL-2,6-diaminopimelate from LL-2,6-diaminopimelate: step 1/1.</text>
</comment>
<dbReference type="RefSeq" id="WP_025720140.1">
    <property type="nucleotide sequence ID" value="NZ_CP045298.1"/>
</dbReference>
<comment type="subunit">
    <text evidence="8">Homodimer.</text>
</comment>
<comment type="function">
    <text evidence="8">Catalyzes the stereoinversion of LL-2,6-diaminopimelate (L,L-DAP) to meso-diaminopimelate (meso-DAP), a precursor of L-lysine and an essential component of the bacterial peptidoglycan.</text>
</comment>
<reference evidence="10 11" key="1">
    <citation type="submission" date="2023-07" db="EMBL/GenBank/DDBJ databases">
        <title>Genomic Encyclopedia of Type Strains, Phase IV (KMG-IV): sequencing the most valuable type-strain genomes for metagenomic binning, comparative biology and taxonomic classification.</title>
        <authorList>
            <person name="Goeker M."/>
        </authorList>
    </citation>
    <scope>NUCLEOTIDE SEQUENCE [LARGE SCALE GENOMIC DNA]</scope>
    <source>
        <strain evidence="10 11">DSM 14914</strain>
    </source>
</reference>
<comment type="similarity">
    <text evidence="2 8">Belongs to the diaminopimelate epimerase family.</text>
</comment>
<keyword evidence="8" id="KW-0963">Cytoplasm</keyword>
<dbReference type="Proteomes" id="UP001242811">
    <property type="component" value="Unassembled WGS sequence"/>
</dbReference>
<evidence type="ECO:0000256" key="2">
    <source>
        <dbReference type="ARBA" id="ARBA00010219"/>
    </source>
</evidence>
<evidence type="ECO:0000313" key="11">
    <source>
        <dbReference type="Proteomes" id="UP001242811"/>
    </source>
</evidence>
<keyword evidence="11" id="KW-1185">Reference proteome</keyword>
<evidence type="ECO:0000313" key="10">
    <source>
        <dbReference type="EMBL" id="MDQ0492193.1"/>
    </source>
</evidence>
<evidence type="ECO:0000256" key="5">
    <source>
        <dbReference type="ARBA" id="ARBA00023154"/>
    </source>
</evidence>
<evidence type="ECO:0000256" key="3">
    <source>
        <dbReference type="ARBA" id="ARBA00013080"/>
    </source>
</evidence>
<feature type="site" description="Could be important to modulate the pK values of the two catalytic cysteine residues" evidence="8">
    <location>
        <position position="163"/>
    </location>
</feature>
<dbReference type="PANTHER" id="PTHR31689">
    <property type="entry name" value="DIAMINOPIMELATE EPIMERASE, CHLOROPLASTIC"/>
    <property type="match status" value="1"/>
</dbReference>
<organism evidence="10 11">
    <name type="scientific">Paenibacillus brasilensis</name>
    <dbReference type="NCBI Taxonomy" id="128574"/>
    <lineage>
        <taxon>Bacteria</taxon>
        <taxon>Bacillati</taxon>
        <taxon>Bacillota</taxon>
        <taxon>Bacilli</taxon>
        <taxon>Bacillales</taxon>
        <taxon>Paenibacillaceae</taxon>
        <taxon>Paenibacillus</taxon>
    </lineage>
</organism>
<evidence type="ECO:0000256" key="6">
    <source>
        <dbReference type="ARBA" id="ARBA00023235"/>
    </source>
</evidence>
<evidence type="ECO:0000256" key="4">
    <source>
        <dbReference type="ARBA" id="ARBA00022605"/>
    </source>
</evidence>
<dbReference type="Pfam" id="PF01678">
    <property type="entry name" value="DAP_epimerase"/>
    <property type="match status" value="2"/>
</dbReference>
<feature type="binding site" evidence="8">
    <location>
        <position position="62"/>
    </location>
    <ligand>
        <name>substrate</name>
    </ligand>
</feature>
<accession>A0ABU0KRX7</accession>
<sequence>MEFTKMHGLGNDFIVWFGHQELPSDASELAVRLCDRHFGVGADGLVYILPSEKADFRMRIINSDGSEAEQCGNAIRCAAKYVYDRKHISRERITIETLGAGVQQVELTVENGLVRMVKVDMGEPILEGLKIPTTLDLDRVIHESIEAGGSGFRFTAVSMGNPHCVIYVENAPGFELEAWGPKLESHPLFPKKTNVEFATVRSRDHIEMRVWERGAGPTLACGTGACATLVASVLNGYSDRRAIVSLKGGDLDIEWNEDDNHVYMSGPAEIVYDGRLS</sequence>
<dbReference type="PANTHER" id="PTHR31689:SF0">
    <property type="entry name" value="DIAMINOPIMELATE EPIMERASE"/>
    <property type="match status" value="1"/>
</dbReference>
<dbReference type="SUPFAM" id="SSF54506">
    <property type="entry name" value="Diaminopimelate epimerase-like"/>
    <property type="match status" value="2"/>
</dbReference>
<protein>
    <recommendedName>
        <fullName evidence="3 8">Diaminopimelate epimerase</fullName>
        <shortName evidence="8">DAP epimerase</shortName>
        <ecNumber evidence="3 8">5.1.1.7</ecNumber>
    </recommendedName>
    <alternativeName>
        <fullName evidence="8">PLP-independent amino acid racemase</fullName>
    </alternativeName>
</protein>
<feature type="binding site" evidence="8">
    <location>
        <begin position="212"/>
        <end position="213"/>
    </location>
    <ligand>
        <name>substrate</name>
    </ligand>
</feature>
<dbReference type="NCBIfam" id="TIGR00652">
    <property type="entry name" value="DapF"/>
    <property type="match status" value="1"/>
</dbReference>
<dbReference type="PROSITE" id="PS01326">
    <property type="entry name" value="DAP_EPIMERASE"/>
    <property type="match status" value="1"/>
</dbReference>
<feature type="binding site" evidence="8">
    <location>
        <position position="11"/>
    </location>
    <ligand>
        <name>substrate</name>
    </ligand>
</feature>
<comment type="subcellular location">
    <subcellularLocation>
        <location evidence="8">Cytoplasm</location>
    </subcellularLocation>
</comment>
<feature type="site" description="Could be important to modulate the pK values of the two catalytic cysteine residues" evidence="8">
    <location>
        <position position="212"/>
    </location>
</feature>
<name>A0ABU0KRX7_9BACL</name>
<dbReference type="HAMAP" id="MF_00197">
    <property type="entry name" value="DAP_epimerase"/>
    <property type="match status" value="1"/>
</dbReference>
<dbReference type="Gene3D" id="3.10.310.10">
    <property type="entry name" value="Diaminopimelate Epimerase, Chain A, domain 1"/>
    <property type="match status" value="2"/>
</dbReference>
<dbReference type="InterPro" id="IPR001653">
    <property type="entry name" value="DAP_epimerase_DapF"/>
</dbReference>
<feature type="binding site" evidence="8">
    <location>
        <position position="161"/>
    </location>
    <ligand>
        <name>substrate</name>
    </ligand>
</feature>
<feature type="active site" evidence="9">
    <location>
        <position position="71"/>
    </location>
</feature>
<evidence type="ECO:0000256" key="8">
    <source>
        <dbReference type="HAMAP-Rule" id="MF_00197"/>
    </source>
</evidence>
<feature type="binding site" evidence="8">
    <location>
        <begin position="222"/>
        <end position="223"/>
    </location>
    <ligand>
        <name>substrate</name>
    </ligand>
</feature>
<comment type="caution">
    <text evidence="10">The sequence shown here is derived from an EMBL/GenBank/DDBJ whole genome shotgun (WGS) entry which is preliminary data.</text>
</comment>